<dbReference type="Pfam" id="PF04069">
    <property type="entry name" value="OpuAC"/>
    <property type="match status" value="1"/>
</dbReference>
<feature type="signal peptide" evidence="10">
    <location>
        <begin position="1"/>
        <end position="24"/>
    </location>
</feature>
<protein>
    <submittedName>
        <fullName evidence="12">Choline ABC transporter permease subunit</fullName>
    </submittedName>
</protein>
<comment type="caution">
    <text evidence="12">The sequence shown here is derived from an EMBL/GenBank/DDBJ whole genome shotgun (WGS) entry which is preliminary data.</text>
</comment>
<dbReference type="EMBL" id="JBDIME010000046">
    <property type="protein sequence ID" value="MEN2793387.1"/>
    <property type="molecule type" value="Genomic_DNA"/>
</dbReference>
<evidence type="ECO:0000256" key="7">
    <source>
        <dbReference type="ARBA" id="ARBA00035642"/>
    </source>
</evidence>
<dbReference type="InterPro" id="IPR017783">
    <property type="entry name" value="ABC_choline_sub-bd"/>
</dbReference>
<dbReference type="InterPro" id="IPR000515">
    <property type="entry name" value="MetI-like"/>
</dbReference>
<dbReference type="NCBIfam" id="TIGR03414">
    <property type="entry name" value="ABC_choline_bnd"/>
    <property type="match status" value="1"/>
</dbReference>
<evidence type="ECO:0000256" key="8">
    <source>
        <dbReference type="ARBA" id="ARBA00035652"/>
    </source>
</evidence>
<feature type="domain" description="ABC transmembrane type-1" evidence="11">
    <location>
        <begin position="411"/>
        <end position="590"/>
    </location>
</feature>
<evidence type="ECO:0000256" key="10">
    <source>
        <dbReference type="SAM" id="SignalP"/>
    </source>
</evidence>
<evidence type="ECO:0000256" key="5">
    <source>
        <dbReference type="ARBA" id="ARBA00022989"/>
    </source>
</evidence>
<reference evidence="12 13" key="1">
    <citation type="submission" date="2024-05" db="EMBL/GenBank/DDBJ databases">
        <authorList>
            <person name="Liu Q."/>
            <person name="Xin Y.-H."/>
        </authorList>
    </citation>
    <scope>NUCLEOTIDE SEQUENCE [LARGE SCALE GENOMIC DNA]</scope>
    <source>
        <strain evidence="12 13">CGMCC 1.10181</strain>
    </source>
</reference>
<organism evidence="12 13">
    <name type="scientific">Sphingomonas oligophenolica</name>
    <dbReference type="NCBI Taxonomy" id="301154"/>
    <lineage>
        <taxon>Bacteria</taxon>
        <taxon>Pseudomonadati</taxon>
        <taxon>Pseudomonadota</taxon>
        <taxon>Alphaproteobacteria</taxon>
        <taxon>Sphingomonadales</taxon>
        <taxon>Sphingomonadaceae</taxon>
        <taxon>Sphingomonas</taxon>
    </lineage>
</organism>
<keyword evidence="2 9" id="KW-0813">Transport</keyword>
<dbReference type="Proteomes" id="UP001419910">
    <property type="component" value="Unassembled WGS sequence"/>
</dbReference>
<evidence type="ECO:0000256" key="6">
    <source>
        <dbReference type="ARBA" id="ARBA00023136"/>
    </source>
</evidence>
<dbReference type="PANTHER" id="PTHR47737:SF1">
    <property type="entry name" value="GLYCINE BETAINE_PROLINE BETAINE TRANSPORT SYSTEM PERMEASE PROTEIN PROW"/>
    <property type="match status" value="1"/>
</dbReference>
<dbReference type="InterPro" id="IPR017784">
    <property type="entry name" value="ABC_transptr_choline_permease"/>
</dbReference>
<feature type="transmembrane region" description="Helical" evidence="9">
    <location>
        <begin position="415"/>
        <end position="437"/>
    </location>
</feature>
<keyword evidence="4 9" id="KW-0812">Transmembrane</keyword>
<comment type="subcellular location">
    <subcellularLocation>
        <location evidence="1 9">Cell membrane</location>
        <topology evidence="1 9">Multi-pass membrane protein</topology>
    </subcellularLocation>
</comment>
<keyword evidence="5 9" id="KW-1133">Transmembrane helix</keyword>
<gene>
    <name evidence="12" type="primary">choW</name>
    <name evidence="12" type="ORF">ABC974_27455</name>
</gene>
<dbReference type="SUPFAM" id="SSF161098">
    <property type="entry name" value="MetI-like"/>
    <property type="match status" value="1"/>
</dbReference>
<dbReference type="CDD" id="cd13640">
    <property type="entry name" value="PBP2_ChoX"/>
    <property type="match status" value="1"/>
</dbReference>
<dbReference type="InterPro" id="IPR007210">
    <property type="entry name" value="ABC_Gly_betaine_transp_sub-bd"/>
</dbReference>
<dbReference type="InterPro" id="IPR035906">
    <property type="entry name" value="MetI-like_sf"/>
</dbReference>
<dbReference type="NCBIfam" id="TIGR03416">
    <property type="entry name" value="ABC_choXWV_perm"/>
    <property type="match status" value="1"/>
</dbReference>
<feature type="transmembrane region" description="Helical" evidence="9">
    <location>
        <begin position="530"/>
        <end position="555"/>
    </location>
</feature>
<feature type="transmembrane region" description="Helical" evidence="9">
    <location>
        <begin position="567"/>
        <end position="586"/>
    </location>
</feature>
<evidence type="ECO:0000313" key="12">
    <source>
        <dbReference type="EMBL" id="MEN2793387.1"/>
    </source>
</evidence>
<comment type="similarity">
    <text evidence="9">Belongs to the binding-protein-dependent transport system permease family.</text>
</comment>
<keyword evidence="13" id="KW-1185">Reference proteome</keyword>
<evidence type="ECO:0000256" key="9">
    <source>
        <dbReference type="RuleBase" id="RU363032"/>
    </source>
</evidence>
<evidence type="ECO:0000259" key="11">
    <source>
        <dbReference type="PROSITE" id="PS50928"/>
    </source>
</evidence>
<keyword evidence="3" id="KW-1003">Cell membrane</keyword>
<evidence type="ECO:0000256" key="3">
    <source>
        <dbReference type="ARBA" id="ARBA00022475"/>
    </source>
</evidence>
<keyword evidence="10" id="KW-0732">Signal</keyword>
<evidence type="ECO:0000256" key="4">
    <source>
        <dbReference type="ARBA" id="ARBA00022692"/>
    </source>
</evidence>
<proteinExistence type="inferred from homology"/>
<name>A0ABU9YC58_9SPHN</name>
<dbReference type="Gene3D" id="3.40.190.100">
    <property type="entry name" value="Glycine betaine-binding periplasmic protein, domain 2"/>
    <property type="match status" value="1"/>
</dbReference>
<accession>A0ABU9YC58</accession>
<evidence type="ECO:0000256" key="2">
    <source>
        <dbReference type="ARBA" id="ARBA00022448"/>
    </source>
</evidence>
<evidence type="ECO:0000313" key="13">
    <source>
        <dbReference type="Proteomes" id="UP001419910"/>
    </source>
</evidence>
<sequence>MPIRFAKWALSSLMGLFLSLPAAAAPADPAACRQVRFADVGWADVTATTAVASQVLGGLGYDPKITVLSVPVTFNAMRNRDIDVFLGNWMPMQDADRKPYLADRSIEVVRSNLTDARYTLAVPAYLYDAGLRDFASIARFAGPLGAKIYGIESGNDGNRLVLGMIHKNQFGLGGFTLVESSEQGMLAEVERAVREKQPIVFLGWQPHPMNNRFAMRYLSGGDAVFGPNFGGAVVYTNVRAGFLQQCPNVARFLRNLAFAVEDENALMAAGTGKGDPTTAARDWLRTHPDKLRSWLAGVHALDGGAAEPAVRAALAPPARGNVFTENKIPVGPWMNDLVEHIKAHRAVFGLITTMVGASVNALTAALSAIPPLLFVAFMAGLAYYLRRSIALTIFVALALLFIMNQGYWAATMETLSLVVFAAAVSTMIGVPIGIWAGHRPRAYDALRPVLDLMQTLPTFVYLIPTLVLFGLGVVPGLISTVIFALPAPIRLTQLGIASVPLPLLEAGKSFGATRWQLLTKVELPAAAQSIVAGITQCIMLSLSMVVIAALVGAGGLGVPVVRALNTVQVGMGFEAGFAIVLLAIILDRMTRTDVKGGPA</sequence>
<comment type="similarity">
    <text evidence="8">In the N-terminal section; belongs to the binding-protein-dependent transport system permease family.</text>
</comment>
<feature type="chain" id="PRO_5046435203" evidence="10">
    <location>
        <begin position="25"/>
        <end position="599"/>
    </location>
</feature>
<dbReference type="CDD" id="cd06261">
    <property type="entry name" value="TM_PBP2"/>
    <property type="match status" value="1"/>
</dbReference>
<dbReference type="PROSITE" id="PS50928">
    <property type="entry name" value="ABC_TM1"/>
    <property type="match status" value="1"/>
</dbReference>
<feature type="transmembrane region" description="Helical" evidence="9">
    <location>
        <begin position="389"/>
        <end position="409"/>
    </location>
</feature>
<feature type="transmembrane region" description="Helical" evidence="9">
    <location>
        <begin position="458"/>
        <end position="485"/>
    </location>
</feature>
<keyword evidence="6 9" id="KW-0472">Membrane</keyword>
<dbReference type="Gene3D" id="1.10.3720.10">
    <property type="entry name" value="MetI-like"/>
    <property type="match status" value="1"/>
</dbReference>
<dbReference type="Pfam" id="PF00528">
    <property type="entry name" value="BPD_transp_1"/>
    <property type="match status" value="1"/>
</dbReference>
<dbReference type="SUPFAM" id="SSF53850">
    <property type="entry name" value="Periplasmic binding protein-like II"/>
    <property type="match status" value="1"/>
</dbReference>
<comment type="similarity">
    <text evidence="7">In the C-terminal section; belongs to the OsmX family.</text>
</comment>
<evidence type="ECO:0000256" key="1">
    <source>
        <dbReference type="ARBA" id="ARBA00004651"/>
    </source>
</evidence>
<dbReference type="PANTHER" id="PTHR47737">
    <property type="entry name" value="GLYCINE BETAINE/PROLINE BETAINE TRANSPORT SYSTEM PERMEASE PROTEIN PROW"/>
    <property type="match status" value="1"/>
</dbReference>
<dbReference type="Gene3D" id="3.40.190.10">
    <property type="entry name" value="Periplasmic binding protein-like II"/>
    <property type="match status" value="1"/>
</dbReference>